<dbReference type="EMBL" id="BTRK01000004">
    <property type="protein sequence ID" value="GMR46897.1"/>
    <property type="molecule type" value="Genomic_DNA"/>
</dbReference>
<accession>A0AAN5CM53</accession>
<feature type="non-terminal residue" evidence="2">
    <location>
        <position position="1"/>
    </location>
</feature>
<dbReference type="AlphaFoldDB" id="A0AAN5CM53"/>
<evidence type="ECO:0000313" key="2">
    <source>
        <dbReference type="EMBL" id="GMR46897.1"/>
    </source>
</evidence>
<dbReference type="InterPro" id="IPR003673">
    <property type="entry name" value="CoA-Trfase_fam_III"/>
</dbReference>
<dbReference type="GO" id="GO:0005739">
    <property type="term" value="C:mitochondrion"/>
    <property type="evidence" value="ECO:0007669"/>
    <property type="project" value="TreeGrafter"/>
</dbReference>
<gene>
    <name evidence="2" type="ORF">PMAYCL1PPCAC_17092</name>
</gene>
<evidence type="ECO:0000313" key="3">
    <source>
        <dbReference type="Proteomes" id="UP001328107"/>
    </source>
</evidence>
<dbReference type="Proteomes" id="UP001328107">
    <property type="component" value="Unassembled WGS sequence"/>
</dbReference>
<proteinExistence type="inferred from homology"/>
<dbReference type="Gene3D" id="3.30.1540.10">
    <property type="entry name" value="formyl-coa transferase, domain 3"/>
    <property type="match status" value="1"/>
</dbReference>
<evidence type="ECO:0000256" key="1">
    <source>
        <dbReference type="ARBA" id="ARBA00008383"/>
    </source>
</evidence>
<reference evidence="3" key="1">
    <citation type="submission" date="2022-10" db="EMBL/GenBank/DDBJ databases">
        <title>Genome assembly of Pristionchus species.</title>
        <authorList>
            <person name="Yoshida K."/>
            <person name="Sommer R.J."/>
        </authorList>
    </citation>
    <scope>NUCLEOTIDE SEQUENCE [LARGE SCALE GENOMIC DNA]</scope>
    <source>
        <strain evidence="3">RS5460</strain>
    </source>
</reference>
<dbReference type="SUPFAM" id="SSF89796">
    <property type="entry name" value="CoA-transferase family III (CaiB/BaiF)"/>
    <property type="match status" value="1"/>
</dbReference>
<dbReference type="InterPro" id="IPR023606">
    <property type="entry name" value="CoA-Trfase_III_dom_1_sf"/>
</dbReference>
<dbReference type="InterPro" id="IPR044855">
    <property type="entry name" value="CoA-Trfase_III_dom3_sf"/>
</dbReference>
<sequence>ISRSLSRLAKRVFSSTIRGPAQPPGHRLLPLKGVTVLELSGLAPVPHCGMILADFGADVTVLEKTAEASVPLAKDGGNVENRLNRGKKSEVVDLKKAEGVKRVREMCRTADVLLDPYRPGVLEKLGLDPIQLLQDNPALIVCRLTGYGQDGALAQEAGHDINYTALSGVLPTIAGTRKQPPWPPANLLADFAGGGLTAAFGVVAALYHRTTNGNKGAVLDVSMTEGLAYLSTFISMYKELDHLWTTPFAAFGSECPIYRCYETKDGKFMSVGCLEPKFTHNMLNVTGLADRFSIADVHANAGEVAKELERVFLTKTRDEWAKICEGKDACVAPVLDMEEVGNYPHHRERGAFICDEDGHRWLPRPHPRFYSMEELEEKQKQK</sequence>
<name>A0AAN5CM53_9BILA</name>
<dbReference type="Gene3D" id="3.40.50.10540">
    <property type="entry name" value="Crotonobetainyl-coa:carnitine coa-transferase, domain 1"/>
    <property type="match status" value="1"/>
</dbReference>
<dbReference type="GO" id="GO:0008111">
    <property type="term" value="F:alpha-methylacyl-CoA racemase activity"/>
    <property type="evidence" value="ECO:0007669"/>
    <property type="project" value="TreeGrafter"/>
</dbReference>
<comment type="caution">
    <text evidence="2">The sequence shown here is derived from an EMBL/GenBank/DDBJ whole genome shotgun (WGS) entry which is preliminary data.</text>
</comment>
<comment type="similarity">
    <text evidence="1">Belongs to the CoA-transferase III family.</text>
</comment>
<dbReference type="Pfam" id="PF02515">
    <property type="entry name" value="CoA_transf_3"/>
    <property type="match status" value="1"/>
</dbReference>
<keyword evidence="3" id="KW-1185">Reference proteome</keyword>
<protein>
    <submittedName>
        <fullName evidence="2">Uncharacterized protein</fullName>
    </submittedName>
</protein>
<feature type="non-terminal residue" evidence="2">
    <location>
        <position position="382"/>
    </location>
</feature>
<dbReference type="PANTHER" id="PTHR48228">
    <property type="entry name" value="SUCCINYL-COA--D-CITRAMALATE COA-TRANSFERASE"/>
    <property type="match status" value="1"/>
</dbReference>
<dbReference type="InterPro" id="IPR050509">
    <property type="entry name" value="CoA-transferase_III"/>
</dbReference>
<organism evidence="2 3">
    <name type="scientific">Pristionchus mayeri</name>
    <dbReference type="NCBI Taxonomy" id="1317129"/>
    <lineage>
        <taxon>Eukaryota</taxon>
        <taxon>Metazoa</taxon>
        <taxon>Ecdysozoa</taxon>
        <taxon>Nematoda</taxon>
        <taxon>Chromadorea</taxon>
        <taxon>Rhabditida</taxon>
        <taxon>Rhabditina</taxon>
        <taxon>Diplogasteromorpha</taxon>
        <taxon>Diplogasteroidea</taxon>
        <taxon>Neodiplogasteridae</taxon>
        <taxon>Pristionchus</taxon>
    </lineage>
</organism>
<dbReference type="PANTHER" id="PTHR48228:SF5">
    <property type="entry name" value="ALPHA-METHYLACYL-COA RACEMASE"/>
    <property type="match status" value="1"/>
</dbReference>
<dbReference type="GO" id="GO:0008206">
    <property type="term" value="P:bile acid metabolic process"/>
    <property type="evidence" value="ECO:0007669"/>
    <property type="project" value="TreeGrafter"/>
</dbReference>